<dbReference type="InterPro" id="IPR002464">
    <property type="entry name" value="DNA/RNA_helicase_DEAH_CS"/>
</dbReference>
<keyword evidence="11" id="KW-1185">Reference proteome</keyword>
<proteinExistence type="predicted"/>
<dbReference type="Proteomes" id="UP000515908">
    <property type="component" value="Chromosome 03"/>
</dbReference>
<evidence type="ECO:0000259" key="9">
    <source>
        <dbReference type="PROSITE" id="PS51194"/>
    </source>
</evidence>
<dbReference type="CDD" id="cd18791">
    <property type="entry name" value="SF2_C_RHA"/>
    <property type="match status" value="1"/>
</dbReference>
<gene>
    <name evidence="10" type="ORF">ADEAN_000161700</name>
</gene>
<sequence length="278" mass="30786">MGSRCGSVVGYKVRFDEKTSATTRILFVTDGIMLKEFANDPNMESVGAIMIDEAHERSLSTDILLGLLRDVIRRNKKIKIIVASATINADKFSNFFGNAPIFKIEGRTFPVETFYADTPIADYVAESAQTALDLHMEKPLPGDILIFLPGQDAIETCAEILKEKFSQQKDNMRTLHILPVYASLPPKEQARIYEKTPPGSRKIVIATNIAETSITIDGIRFVIDCGLCKQDFYNPAAMVEELRVVPTSQASAIQRAGRAGRTQSGRMLPSVHPVHLQE</sequence>
<dbReference type="VEuPathDB" id="TriTrypDB:ADEAN_000161700"/>
<dbReference type="SMART" id="SM00490">
    <property type="entry name" value="HELICc"/>
    <property type="match status" value="1"/>
</dbReference>
<evidence type="ECO:0000256" key="4">
    <source>
        <dbReference type="ARBA" id="ARBA00022806"/>
    </source>
</evidence>
<evidence type="ECO:0000256" key="3">
    <source>
        <dbReference type="ARBA" id="ARBA00022801"/>
    </source>
</evidence>
<dbReference type="InterPro" id="IPR014001">
    <property type="entry name" value="Helicase_ATP-bd"/>
</dbReference>
<accession>A0A7G2C5X5</accession>
<dbReference type="PROSITE" id="PS00690">
    <property type="entry name" value="DEAH_ATP_HELICASE"/>
    <property type="match status" value="1"/>
</dbReference>
<dbReference type="GO" id="GO:0003724">
    <property type="term" value="F:RNA helicase activity"/>
    <property type="evidence" value="ECO:0007669"/>
    <property type="project" value="UniProtKB-EC"/>
</dbReference>
<keyword evidence="2" id="KW-0547">Nucleotide-binding</keyword>
<dbReference type="Gene3D" id="3.40.50.300">
    <property type="entry name" value="P-loop containing nucleotide triphosphate hydrolases"/>
    <property type="match status" value="2"/>
</dbReference>
<dbReference type="PANTHER" id="PTHR18934">
    <property type="entry name" value="ATP-DEPENDENT RNA HELICASE"/>
    <property type="match status" value="1"/>
</dbReference>
<keyword evidence="3" id="KW-0378">Hydrolase</keyword>
<feature type="domain" description="Helicase ATP-binding" evidence="8">
    <location>
        <begin position="1"/>
        <end position="105"/>
    </location>
</feature>
<comment type="catalytic activity">
    <reaction evidence="6">
        <text>ATP + H2O = ADP + phosphate + H(+)</text>
        <dbReference type="Rhea" id="RHEA:13065"/>
        <dbReference type="ChEBI" id="CHEBI:15377"/>
        <dbReference type="ChEBI" id="CHEBI:15378"/>
        <dbReference type="ChEBI" id="CHEBI:30616"/>
        <dbReference type="ChEBI" id="CHEBI:43474"/>
        <dbReference type="ChEBI" id="CHEBI:456216"/>
        <dbReference type="EC" id="3.6.4.13"/>
    </reaction>
</comment>
<evidence type="ECO:0000256" key="1">
    <source>
        <dbReference type="ARBA" id="ARBA00012552"/>
    </source>
</evidence>
<reference evidence="10 11" key="1">
    <citation type="submission" date="2020-08" db="EMBL/GenBank/DDBJ databases">
        <authorList>
            <person name="Newling K."/>
            <person name="Davey J."/>
            <person name="Forrester S."/>
        </authorList>
    </citation>
    <scope>NUCLEOTIDE SEQUENCE [LARGE SCALE GENOMIC DNA]</scope>
    <source>
        <strain evidence="11">Crithidia deanei Carvalho (ATCC PRA-265)</strain>
    </source>
</reference>
<evidence type="ECO:0000256" key="7">
    <source>
        <dbReference type="SAM" id="MobiDB-lite"/>
    </source>
</evidence>
<feature type="region of interest" description="Disordered" evidence="7">
    <location>
        <begin position="258"/>
        <end position="278"/>
    </location>
</feature>
<dbReference type="InterPro" id="IPR001650">
    <property type="entry name" value="Helicase_C-like"/>
</dbReference>
<evidence type="ECO:0000256" key="2">
    <source>
        <dbReference type="ARBA" id="ARBA00022741"/>
    </source>
</evidence>
<feature type="domain" description="Helicase C-terminal" evidence="9">
    <location>
        <begin position="131"/>
        <end position="278"/>
    </location>
</feature>
<dbReference type="GO" id="GO:0016787">
    <property type="term" value="F:hydrolase activity"/>
    <property type="evidence" value="ECO:0007669"/>
    <property type="project" value="UniProtKB-KW"/>
</dbReference>
<evidence type="ECO:0000313" key="11">
    <source>
        <dbReference type="Proteomes" id="UP000515908"/>
    </source>
</evidence>
<dbReference type="PROSITE" id="PS51192">
    <property type="entry name" value="HELICASE_ATP_BIND_1"/>
    <property type="match status" value="1"/>
</dbReference>
<dbReference type="AlphaFoldDB" id="A0A7G2C5X5"/>
<evidence type="ECO:0000256" key="6">
    <source>
        <dbReference type="ARBA" id="ARBA00047984"/>
    </source>
</evidence>
<organism evidence="10 11">
    <name type="scientific">Angomonas deanei</name>
    <dbReference type="NCBI Taxonomy" id="59799"/>
    <lineage>
        <taxon>Eukaryota</taxon>
        <taxon>Discoba</taxon>
        <taxon>Euglenozoa</taxon>
        <taxon>Kinetoplastea</taxon>
        <taxon>Metakinetoplastina</taxon>
        <taxon>Trypanosomatida</taxon>
        <taxon>Trypanosomatidae</taxon>
        <taxon>Strigomonadinae</taxon>
        <taxon>Angomonas</taxon>
    </lineage>
</organism>
<dbReference type="SUPFAM" id="SSF52540">
    <property type="entry name" value="P-loop containing nucleoside triphosphate hydrolases"/>
    <property type="match status" value="1"/>
</dbReference>
<dbReference type="InterPro" id="IPR027417">
    <property type="entry name" value="P-loop_NTPase"/>
</dbReference>
<dbReference type="FunFam" id="3.40.50.300:FF:000145">
    <property type="entry name" value="probable ATP-dependent RNA helicase DHX40"/>
    <property type="match status" value="1"/>
</dbReference>
<protein>
    <recommendedName>
        <fullName evidence="1">RNA helicase</fullName>
        <ecNumber evidence="1">3.6.4.13</ecNumber>
    </recommendedName>
</protein>
<dbReference type="GO" id="GO:0005524">
    <property type="term" value="F:ATP binding"/>
    <property type="evidence" value="ECO:0007669"/>
    <property type="project" value="UniProtKB-KW"/>
</dbReference>
<keyword evidence="4 10" id="KW-0347">Helicase</keyword>
<dbReference type="EMBL" id="LR877147">
    <property type="protein sequence ID" value="CAD2214173.1"/>
    <property type="molecule type" value="Genomic_DNA"/>
</dbReference>
<keyword evidence="5" id="KW-0067">ATP-binding</keyword>
<evidence type="ECO:0000259" key="8">
    <source>
        <dbReference type="PROSITE" id="PS51192"/>
    </source>
</evidence>
<dbReference type="PROSITE" id="PS51194">
    <property type="entry name" value="HELICASE_CTER"/>
    <property type="match status" value="1"/>
</dbReference>
<dbReference type="CDD" id="cd17917">
    <property type="entry name" value="DEXHc_RHA-like"/>
    <property type="match status" value="1"/>
</dbReference>
<evidence type="ECO:0000256" key="5">
    <source>
        <dbReference type="ARBA" id="ARBA00022840"/>
    </source>
</evidence>
<name>A0A7G2C5X5_9TRYP</name>
<dbReference type="EC" id="3.6.4.13" evidence="1"/>
<dbReference type="GO" id="GO:0003723">
    <property type="term" value="F:RNA binding"/>
    <property type="evidence" value="ECO:0007669"/>
    <property type="project" value="TreeGrafter"/>
</dbReference>
<evidence type="ECO:0000313" key="10">
    <source>
        <dbReference type="EMBL" id="CAD2214173.1"/>
    </source>
</evidence>
<dbReference type="PANTHER" id="PTHR18934:SF269">
    <property type="entry name" value="SPLICING FACTOR ATP-DEPENDENT RNA HELICASE, PUTATIVE-RELATED"/>
    <property type="match status" value="1"/>
</dbReference>
<dbReference type="Pfam" id="PF00271">
    <property type="entry name" value="Helicase_C"/>
    <property type="match status" value="1"/>
</dbReference>